<comment type="caution">
    <text evidence="1">The sequence shown here is derived from an EMBL/GenBank/DDBJ whole genome shotgun (WGS) entry which is preliminary data.</text>
</comment>
<protein>
    <submittedName>
        <fullName evidence="1">Uncharacterized protein</fullName>
    </submittedName>
</protein>
<name>A0A9D1CEN1_AQUAO</name>
<evidence type="ECO:0000313" key="2">
    <source>
        <dbReference type="Proteomes" id="UP000606463"/>
    </source>
</evidence>
<proteinExistence type="predicted"/>
<accession>A0A9D1CEN1</accession>
<reference evidence="1" key="1">
    <citation type="journal article" date="2020" name="ISME J.">
        <title>Gammaproteobacteria mediating utilization of methyl-, sulfur- and petroleum organic compounds in deep ocean hydrothermal plumes.</title>
        <authorList>
            <person name="Zhou Z."/>
            <person name="Liu Y."/>
            <person name="Pan J."/>
            <person name="Cron B.R."/>
            <person name="Toner B.M."/>
            <person name="Anantharaman K."/>
            <person name="Breier J.A."/>
            <person name="Dick G.J."/>
            <person name="Li M."/>
        </authorList>
    </citation>
    <scope>NUCLEOTIDE SEQUENCE</scope>
    <source>
        <strain evidence="1">SZUA-1501</strain>
    </source>
</reference>
<organism evidence="1 2">
    <name type="scientific">Aquifex aeolicus</name>
    <dbReference type="NCBI Taxonomy" id="63363"/>
    <lineage>
        <taxon>Bacteria</taxon>
        <taxon>Pseudomonadati</taxon>
        <taxon>Aquificota</taxon>
        <taxon>Aquificia</taxon>
        <taxon>Aquificales</taxon>
        <taxon>Aquificaceae</taxon>
        <taxon>Aquifex</taxon>
    </lineage>
</organism>
<sequence>MRKFLALVSFIPTLVFSMGQRPVAEYMHTVKIVDSRGEEHILKFLSCDGNDYFEFEDGSLLVKVPFNIVQKVEVVSSEGEKLKVRVYFRGGKEREFSTEGDILCKGISDYGYIEAYLKQIKEIIFLK</sequence>
<dbReference type="AlphaFoldDB" id="A0A9D1CEN1"/>
<dbReference type="Proteomes" id="UP000606463">
    <property type="component" value="Unassembled WGS sequence"/>
</dbReference>
<gene>
    <name evidence="1" type="ORF">EYH37_00035</name>
</gene>
<evidence type="ECO:0000313" key="1">
    <source>
        <dbReference type="EMBL" id="HIP97749.1"/>
    </source>
</evidence>
<dbReference type="EMBL" id="DQVE01000001">
    <property type="protein sequence ID" value="HIP97749.1"/>
    <property type="molecule type" value="Genomic_DNA"/>
</dbReference>